<evidence type="ECO:0000259" key="1">
    <source>
        <dbReference type="Pfam" id="PF18863"/>
    </source>
</evidence>
<proteinExistence type="predicted"/>
<gene>
    <name evidence="2" type="ORF">E3202_03790</name>
</gene>
<dbReference type="Pfam" id="PF18863">
    <property type="entry name" value="AbiJ_NTD4"/>
    <property type="match status" value="1"/>
</dbReference>
<evidence type="ECO:0000313" key="3">
    <source>
        <dbReference type="Proteomes" id="UP000315037"/>
    </source>
</evidence>
<evidence type="ECO:0000313" key="2">
    <source>
        <dbReference type="EMBL" id="TPW36031.1"/>
    </source>
</evidence>
<protein>
    <recommendedName>
        <fullName evidence="1">HEPN AbiJ-N-terminal domain-containing protein</fullName>
    </recommendedName>
</protein>
<reference evidence="2 3" key="1">
    <citation type="submission" date="2019-03" db="EMBL/GenBank/DDBJ databases">
        <title>The complete genome sequence of Neokomagataea sp. Jb2 NBRC113641.</title>
        <authorList>
            <person name="Chua K.-O."/>
            <person name="Chan K.-G."/>
            <person name="See-Too W.-S."/>
        </authorList>
    </citation>
    <scope>NUCLEOTIDE SEQUENCE [LARGE SCALE GENOMIC DNA]</scope>
    <source>
        <strain evidence="2 3">Jb2</strain>
    </source>
</reference>
<accession>A0A506URQ3</accession>
<dbReference type="Proteomes" id="UP000315037">
    <property type="component" value="Unassembled WGS sequence"/>
</dbReference>
<feature type="domain" description="HEPN AbiJ-N-terminal" evidence="1">
    <location>
        <begin position="6"/>
        <end position="121"/>
    </location>
</feature>
<dbReference type="InterPro" id="IPR049503">
    <property type="entry name" value="AbiJ_NTD4"/>
</dbReference>
<dbReference type="AlphaFoldDB" id="A0A506URQ3"/>
<sequence>MRRDPSFSERNKYTSEPEINIRESAPKELRDAIIRIAYKARLSPEALRDLVCDVLIVSPNAGNWSEDYIKNEVRDLIHNAKWYYIYDIAEKVYNETRFNSYIKVDDEINSLFRKLGIGWQLKVPDRYRGSIGHIVARGSEAFELATKNVPLTMRKAGTPTAAKEMHEALLDLSKRPKADVTGAIQHALAGLECAIREYTGTPKDTLGKLSKKLALPKPLGLDLPRPLDEVVYKLWGYASDNARHLNEGKEPSFKEAEFVVTISASLNSYLAHSFKKFDNNEEDTDEWPF</sequence>
<name>A0A506URQ3_9PROT</name>
<comment type="caution">
    <text evidence="2">The sequence shown here is derived from an EMBL/GenBank/DDBJ whole genome shotgun (WGS) entry which is preliminary data.</text>
</comment>
<keyword evidence="3" id="KW-1185">Reference proteome</keyword>
<organism evidence="2 3">
    <name type="scientific">Oecophyllibacter saccharovorans</name>
    <dbReference type="NCBI Taxonomy" id="2558360"/>
    <lineage>
        <taxon>Bacteria</taxon>
        <taxon>Pseudomonadati</taxon>
        <taxon>Pseudomonadota</taxon>
        <taxon>Alphaproteobacteria</taxon>
        <taxon>Acetobacterales</taxon>
        <taxon>Acetobacteraceae</taxon>
        <taxon>Oecophyllibacter</taxon>
    </lineage>
</organism>
<dbReference type="RefSeq" id="WP_165600388.1">
    <property type="nucleotide sequence ID" value="NZ_SORZ01000001.1"/>
</dbReference>
<dbReference type="EMBL" id="SORZ01000001">
    <property type="protein sequence ID" value="TPW36031.1"/>
    <property type="molecule type" value="Genomic_DNA"/>
</dbReference>